<dbReference type="GO" id="GO:0004725">
    <property type="term" value="F:protein tyrosine phosphatase activity"/>
    <property type="evidence" value="ECO:0007669"/>
    <property type="project" value="TreeGrafter"/>
</dbReference>
<dbReference type="GeneID" id="96010594"/>
<keyword evidence="3" id="KW-1185">Reference proteome</keyword>
<accession>A0AB34KAJ6</accession>
<dbReference type="AlphaFoldDB" id="A0AB34KAJ6"/>
<dbReference type="SUPFAM" id="SSF52821">
    <property type="entry name" value="Rhodanese/Cell cycle control phosphatase"/>
    <property type="match status" value="1"/>
</dbReference>
<proteinExistence type="predicted"/>
<dbReference type="PANTHER" id="PTHR10828">
    <property type="entry name" value="M-PHASE INDUCER PHOSPHATASE DUAL SPECIFICITY PHOSPHATASE CDC25"/>
    <property type="match status" value="1"/>
</dbReference>
<dbReference type="PROSITE" id="PS50206">
    <property type="entry name" value="RHODANESE_3"/>
    <property type="match status" value="1"/>
</dbReference>
<dbReference type="PANTHER" id="PTHR10828:SF50">
    <property type="entry name" value="REDUCTASE (ARC2), PUTATIVE (AFU_ORTHOLOGUE AFUA_6G13400)-RELATED"/>
    <property type="match status" value="1"/>
</dbReference>
<dbReference type="Gene3D" id="3.40.250.10">
    <property type="entry name" value="Rhodanese-like domain"/>
    <property type="match status" value="1"/>
</dbReference>
<evidence type="ECO:0000313" key="2">
    <source>
        <dbReference type="EMBL" id="KAL1582117.1"/>
    </source>
</evidence>
<dbReference type="Proteomes" id="UP000803884">
    <property type="component" value="Unassembled WGS sequence"/>
</dbReference>
<comment type="caution">
    <text evidence="2">The sequence shown here is derived from an EMBL/GenBank/DDBJ whole genome shotgun (WGS) entry which is preliminary data.</text>
</comment>
<evidence type="ECO:0000259" key="1">
    <source>
        <dbReference type="PROSITE" id="PS50206"/>
    </source>
</evidence>
<dbReference type="GO" id="GO:0005634">
    <property type="term" value="C:nucleus"/>
    <property type="evidence" value="ECO:0007669"/>
    <property type="project" value="TreeGrafter"/>
</dbReference>
<dbReference type="GO" id="GO:0005737">
    <property type="term" value="C:cytoplasm"/>
    <property type="evidence" value="ECO:0007669"/>
    <property type="project" value="TreeGrafter"/>
</dbReference>
<dbReference type="EMBL" id="JAAQHG020000066">
    <property type="protein sequence ID" value="KAL1582117.1"/>
    <property type="molecule type" value="Genomic_DNA"/>
</dbReference>
<reference evidence="2 3" key="1">
    <citation type="journal article" date="2020" name="Microbiol. Resour. Announc.">
        <title>Draft Genome Sequence of a Cladosporium Species Isolated from the Mesophotic Ascidian Didemnum maculosum.</title>
        <authorList>
            <person name="Gioti A."/>
            <person name="Siaperas R."/>
            <person name="Nikolaivits E."/>
            <person name="Le Goff G."/>
            <person name="Ouazzani J."/>
            <person name="Kotoulas G."/>
            <person name="Topakas E."/>
        </authorList>
    </citation>
    <scope>NUCLEOTIDE SEQUENCE [LARGE SCALE GENOMIC DNA]</scope>
    <source>
        <strain evidence="2 3">TM138-S3</strain>
    </source>
</reference>
<organism evidence="2 3">
    <name type="scientific">Cladosporium halotolerans</name>
    <dbReference type="NCBI Taxonomy" id="1052096"/>
    <lineage>
        <taxon>Eukaryota</taxon>
        <taxon>Fungi</taxon>
        <taxon>Dikarya</taxon>
        <taxon>Ascomycota</taxon>
        <taxon>Pezizomycotina</taxon>
        <taxon>Dothideomycetes</taxon>
        <taxon>Dothideomycetidae</taxon>
        <taxon>Cladosporiales</taxon>
        <taxon>Cladosporiaceae</taxon>
        <taxon>Cladosporium</taxon>
    </lineage>
</organism>
<dbReference type="SMART" id="SM00450">
    <property type="entry name" value="RHOD"/>
    <property type="match status" value="1"/>
</dbReference>
<name>A0AB34KAJ6_9PEZI</name>
<dbReference type="RefSeq" id="XP_069225224.1">
    <property type="nucleotide sequence ID" value="XM_069377756.1"/>
</dbReference>
<sequence>MPSATSEAANDPEKPWYAAYPEANSRPTPISCSEVLDLLKKANDGTRLVLVDLRRTDYEGGTINGSINLPAQSLYPTIPSLYSILHAAGVRDVVWYCGSSRGRGNRAAAWFADYLKSKSDQRMQSLVLEGGIKKWVGEKGEYLHYMQDYDESKW</sequence>
<dbReference type="Pfam" id="PF00581">
    <property type="entry name" value="Rhodanese"/>
    <property type="match status" value="1"/>
</dbReference>
<dbReference type="InterPro" id="IPR036873">
    <property type="entry name" value="Rhodanese-like_dom_sf"/>
</dbReference>
<protein>
    <recommendedName>
        <fullName evidence="1">Rhodanese domain-containing protein</fullName>
    </recommendedName>
</protein>
<dbReference type="InterPro" id="IPR001763">
    <property type="entry name" value="Rhodanese-like_dom"/>
</dbReference>
<gene>
    <name evidence="2" type="ORF">WHR41_09152</name>
</gene>
<feature type="domain" description="Rhodanese" evidence="1">
    <location>
        <begin position="44"/>
        <end position="144"/>
    </location>
</feature>
<evidence type="ECO:0000313" key="3">
    <source>
        <dbReference type="Proteomes" id="UP000803884"/>
    </source>
</evidence>